<protein>
    <submittedName>
        <fullName evidence="1">Putative glutamine amidotransferase</fullName>
    </submittedName>
</protein>
<dbReference type="GO" id="GO:0005829">
    <property type="term" value="C:cytosol"/>
    <property type="evidence" value="ECO:0007669"/>
    <property type="project" value="TreeGrafter"/>
</dbReference>
<dbReference type="RefSeq" id="WP_218119507.1">
    <property type="nucleotide sequence ID" value="NZ_FNCV01000004.1"/>
</dbReference>
<keyword evidence="1" id="KW-0808">Transferase</keyword>
<keyword evidence="1" id="KW-0315">Glutamine amidotransferase</keyword>
<name>A0A1G7Z6X8_9PROT</name>
<dbReference type="InterPro" id="IPR029062">
    <property type="entry name" value="Class_I_gatase-like"/>
</dbReference>
<dbReference type="InterPro" id="IPR044668">
    <property type="entry name" value="PuuD-like"/>
</dbReference>
<dbReference type="PANTHER" id="PTHR43235">
    <property type="entry name" value="GLUTAMINE AMIDOTRANSFERASE PB2B2.05-RELATED"/>
    <property type="match status" value="1"/>
</dbReference>
<dbReference type="SUPFAM" id="SSF52317">
    <property type="entry name" value="Class I glutamine amidotransferase-like"/>
    <property type="match status" value="1"/>
</dbReference>
<dbReference type="STRING" id="83401.SAMN05421742_10422"/>
<dbReference type="InterPro" id="IPR011697">
    <property type="entry name" value="Peptidase_C26"/>
</dbReference>
<dbReference type="AlphaFoldDB" id="A0A1G7Z6X8"/>
<dbReference type="CDD" id="cd01745">
    <property type="entry name" value="GATase1_2"/>
    <property type="match status" value="1"/>
</dbReference>
<dbReference type="PANTHER" id="PTHR43235:SF1">
    <property type="entry name" value="GLUTAMINE AMIDOTRANSFERASE PB2B2.05-RELATED"/>
    <property type="match status" value="1"/>
</dbReference>
<reference evidence="2" key="1">
    <citation type="submission" date="2016-10" db="EMBL/GenBank/DDBJ databases">
        <authorList>
            <person name="Varghese N."/>
            <person name="Submissions S."/>
        </authorList>
    </citation>
    <scope>NUCLEOTIDE SEQUENCE [LARGE SCALE GENOMIC DNA]</scope>
    <source>
        <strain evidence="2">930I</strain>
    </source>
</reference>
<dbReference type="Gene3D" id="3.40.50.880">
    <property type="match status" value="1"/>
</dbReference>
<sequence>MAGPGMMGGRRPTIGVTSSRGRAVVMWGFYWLALTLAGVRPIRLLAPPAGEAAHLPELDGLVVGGGDDIGAGLYDGEPGLDVRIDPARDALELALLEQAEKRRLPVLGVCRGAQMMNVFRGGTLHQDLSEAGHRAVPPMWSPLPRKRVSADPDSRLAAITGRAAMTVNSLHHQAIKTPGDNLTVSAHDSFGVVQAIEDRSRPFHVGVQWHPEFLIFQKAQRRLFAAFVRAVRQTGSAA</sequence>
<evidence type="ECO:0000313" key="2">
    <source>
        <dbReference type="Proteomes" id="UP000217076"/>
    </source>
</evidence>
<evidence type="ECO:0000313" key="1">
    <source>
        <dbReference type="EMBL" id="SDH04501.1"/>
    </source>
</evidence>
<dbReference type="GO" id="GO:0016811">
    <property type="term" value="F:hydrolase activity, acting on carbon-nitrogen (but not peptide) bonds, in linear amides"/>
    <property type="evidence" value="ECO:0007669"/>
    <property type="project" value="InterPro"/>
</dbReference>
<dbReference type="PROSITE" id="PS51273">
    <property type="entry name" value="GATASE_TYPE_1"/>
    <property type="match status" value="1"/>
</dbReference>
<gene>
    <name evidence="1" type="ORF">SAMN05421742_10422</name>
</gene>
<accession>A0A1G7Z6X8</accession>
<proteinExistence type="predicted"/>
<organism evidence="1 2">
    <name type="scientific">Roseospirillum parvum</name>
    <dbReference type="NCBI Taxonomy" id="83401"/>
    <lineage>
        <taxon>Bacteria</taxon>
        <taxon>Pseudomonadati</taxon>
        <taxon>Pseudomonadota</taxon>
        <taxon>Alphaproteobacteria</taxon>
        <taxon>Rhodospirillales</taxon>
        <taxon>Rhodospirillaceae</taxon>
        <taxon>Roseospirillum</taxon>
    </lineage>
</organism>
<dbReference type="Proteomes" id="UP000217076">
    <property type="component" value="Unassembled WGS sequence"/>
</dbReference>
<dbReference type="Pfam" id="PF07722">
    <property type="entry name" value="Peptidase_C26"/>
    <property type="match status" value="1"/>
</dbReference>
<dbReference type="GO" id="GO:0016740">
    <property type="term" value="F:transferase activity"/>
    <property type="evidence" value="ECO:0007669"/>
    <property type="project" value="UniProtKB-KW"/>
</dbReference>
<dbReference type="EMBL" id="FNCV01000004">
    <property type="protein sequence ID" value="SDH04501.1"/>
    <property type="molecule type" value="Genomic_DNA"/>
</dbReference>
<keyword evidence="2" id="KW-1185">Reference proteome</keyword>